<dbReference type="GO" id="GO:0016746">
    <property type="term" value="F:acyltransferase activity"/>
    <property type="evidence" value="ECO:0007669"/>
    <property type="project" value="UniProtKB-KW"/>
</dbReference>
<dbReference type="SUPFAM" id="SSF55729">
    <property type="entry name" value="Acyl-CoA N-acyltransferases (Nat)"/>
    <property type="match status" value="1"/>
</dbReference>
<gene>
    <name evidence="2" type="ORF">ACFO3F_15010</name>
</gene>
<dbReference type="EMBL" id="JBHSGF010000014">
    <property type="protein sequence ID" value="MFC4556555.1"/>
    <property type="molecule type" value="Genomic_DNA"/>
</dbReference>
<reference evidence="3" key="1">
    <citation type="journal article" date="2019" name="Int. J. Syst. Evol. Microbiol.">
        <title>The Global Catalogue of Microorganisms (GCM) 10K type strain sequencing project: providing services to taxonomists for standard genome sequencing and annotation.</title>
        <authorList>
            <consortium name="The Broad Institute Genomics Platform"/>
            <consortium name="The Broad Institute Genome Sequencing Center for Infectious Disease"/>
            <person name="Wu L."/>
            <person name="Ma J."/>
        </authorList>
    </citation>
    <scope>NUCLEOTIDE SEQUENCE [LARGE SCALE GENOMIC DNA]</scope>
    <source>
        <strain evidence="3">JCM 3369</strain>
    </source>
</reference>
<keyword evidence="3" id="KW-1185">Reference proteome</keyword>
<evidence type="ECO:0000259" key="1">
    <source>
        <dbReference type="PROSITE" id="PS51186"/>
    </source>
</evidence>
<organism evidence="2 3">
    <name type="scientific">Georgenia faecalis</name>
    <dbReference type="NCBI Taxonomy" id="2483799"/>
    <lineage>
        <taxon>Bacteria</taxon>
        <taxon>Bacillati</taxon>
        <taxon>Actinomycetota</taxon>
        <taxon>Actinomycetes</taxon>
        <taxon>Micrococcales</taxon>
        <taxon>Bogoriellaceae</taxon>
        <taxon>Georgenia</taxon>
    </lineage>
</organism>
<dbReference type="InterPro" id="IPR000182">
    <property type="entry name" value="GNAT_dom"/>
</dbReference>
<comment type="caution">
    <text evidence="2">The sequence shown here is derived from an EMBL/GenBank/DDBJ whole genome shotgun (WGS) entry which is preliminary data.</text>
</comment>
<keyword evidence="2" id="KW-0012">Acyltransferase</keyword>
<keyword evidence="2" id="KW-0808">Transferase</keyword>
<evidence type="ECO:0000313" key="3">
    <source>
        <dbReference type="Proteomes" id="UP001595955"/>
    </source>
</evidence>
<accession>A0ABV9DCQ0</accession>
<dbReference type="InterPro" id="IPR016181">
    <property type="entry name" value="Acyl_CoA_acyltransferase"/>
</dbReference>
<dbReference type="PANTHER" id="PTHR43441:SF11">
    <property type="entry name" value="RIBOSOMAL-PROTEIN-SERINE ACETYLTRANSFERASE"/>
    <property type="match status" value="1"/>
</dbReference>
<dbReference type="CDD" id="cd04301">
    <property type="entry name" value="NAT_SF"/>
    <property type="match status" value="1"/>
</dbReference>
<dbReference type="Gene3D" id="3.40.630.30">
    <property type="match status" value="1"/>
</dbReference>
<dbReference type="PROSITE" id="PS51186">
    <property type="entry name" value="GNAT"/>
    <property type="match status" value="1"/>
</dbReference>
<dbReference type="Proteomes" id="UP001595955">
    <property type="component" value="Unassembled WGS sequence"/>
</dbReference>
<sequence>MPTPSPAAQGRPVFPVVTERLTLRLHQPGDVAWLRRIYSRPDVARYLLDEPWSAEDAERHAAQRLARNDLDGEAGGLVLVIEHESEPVGEVLLWFTDREHRVAEIGWVLDPEHGGRGLATEAVRHVLRLAFRSCAAHRVVARMDARNTASAALAARAGMLREAHLRQDWWSKGEWTDTVVFGALASDVP</sequence>
<dbReference type="PANTHER" id="PTHR43441">
    <property type="entry name" value="RIBOSOMAL-PROTEIN-SERINE ACETYLTRANSFERASE"/>
    <property type="match status" value="1"/>
</dbReference>
<protein>
    <submittedName>
        <fullName evidence="2">GNAT family N-acetyltransferase</fullName>
        <ecNumber evidence="2">2.3.-.-</ecNumber>
    </submittedName>
</protein>
<evidence type="ECO:0000313" key="2">
    <source>
        <dbReference type="EMBL" id="MFC4556555.1"/>
    </source>
</evidence>
<dbReference type="InterPro" id="IPR051908">
    <property type="entry name" value="Ribosomal_N-acetyltransferase"/>
</dbReference>
<dbReference type="EC" id="2.3.-.-" evidence="2"/>
<dbReference type="RefSeq" id="WP_122824654.1">
    <property type="nucleotide sequence ID" value="NZ_CP033325.1"/>
</dbReference>
<dbReference type="Pfam" id="PF13302">
    <property type="entry name" value="Acetyltransf_3"/>
    <property type="match status" value="1"/>
</dbReference>
<name>A0ABV9DCQ0_9MICO</name>
<proteinExistence type="predicted"/>
<feature type="domain" description="N-acetyltransferase" evidence="1">
    <location>
        <begin position="21"/>
        <end position="180"/>
    </location>
</feature>